<sequence length="591" mass="67915">MKRGRFRVRPCFPHARLFLQFFFGVLLISLSITALLLSTSLFLLRGHGSRSLPELYDDSTDAEEDGFSCKLRGKFSDFIPEQTTLTLILPFIRAFGNLLNSESNCALFLKLSSTNHNNSLVTDLPRAEKFTVQNLTSRSLIITRSVLFQQRSGLYLKILFLKRCETDVSDVRLQVDSKILCPAIKHIESDHCPWDWAPKCAWSSFIATARLDFTPSHILFNFDSHVIELRFESSHNIKNLLFAVCTQPLYCGYVRDGFPVMQLSLVKIARSEVDIGFSIVIVVQESVTLGYVDWLKIIEFIEIWTSQGANHFFFYVYTVSQLVMDVLQYYEMKGTVTLLPWKSFPVGENENPNRDVYRLAHSLANNDCLWRAQSARFVAFVDLDEYILTMSGVPLASFIEKKANLCPHCGSFAAIHRKMYYVSLRPQDDFHWYDIKFEWLTNIGYGLPEADGPHKQIVRPETVSIISTHSTRKSYHGYVDVNLNSSEVALLHASYKWSESSPPVNIVYTAAHFVNTLVSLKKAYHEVAGSLFRNKTLKNNKILQIEIDKCINRWHVNKCKVIDMCKARVNDDSQLKWIYGDNFNNDKYQFV</sequence>
<dbReference type="EC" id="2.4.1.-" evidence="6"/>
<evidence type="ECO:0000313" key="8">
    <source>
        <dbReference type="WBParaSite" id="sdigi.contig88.g4027.t1"/>
    </source>
</evidence>
<dbReference type="InterPro" id="IPR008166">
    <property type="entry name" value="Glyco_transf_92"/>
</dbReference>
<dbReference type="Pfam" id="PF01697">
    <property type="entry name" value="Glyco_transf_92"/>
    <property type="match status" value="1"/>
</dbReference>
<protein>
    <recommendedName>
        <fullName evidence="6">Glycosyltransferase family 92 protein</fullName>
        <ecNumber evidence="6">2.4.1.-</ecNumber>
    </recommendedName>
</protein>
<dbReference type="WBParaSite" id="sdigi.contig88.g4027.t1">
    <property type="protein sequence ID" value="sdigi.contig88.g4027.t1"/>
    <property type="gene ID" value="sdigi.contig88.g4027"/>
</dbReference>
<evidence type="ECO:0000256" key="5">
    <source>
        <dbReference type="ARBA" id="ARBA00023136"/>
    </source>
</evidence>
<keyword evidence="3 6" id="KW-0328">Glycosyltransferase</keyword>
<dbReference type="PANTHER" id="PTHR47024:SF1">
    <property type="entry name" value="GLYCOSYLTRANSFERASE FAMILY 92 PROTEIN"/>
    <property type="match status" value="1"/>
</dbReference>
<evidence type="ECO:0000256" key="3">
    <source>
        <dbReference type="ARBA" id="ARBA00022676"/>
    </source>
</evidence>
<reference evidence="8" key="1">
    <citation type="submission" date="2022-11" db="UniProtKB">
        <authorList>
            <consortium name="WormBaseParasite"/>
        </authorList>
    </citation>
    <scope>IDENTIFICATION</scope>
</reference>
<accession>A0A915Q641</accession>
<keyword evidence="4 6" id="KW-0808">Transferase</keyword>
<evidence type="ECO:0000256" key="4">
    <source>
        <dbReference type="ARBA" id="ARBA00022679"/>
    </source>
</evidence>
<keyword evidence="7" id="KW-1185">Reference proteome</keyword>
<dbReference type="GO" id="GO:0016020">
    <property type="term" value="C:membrane"/>
    <property type="evidence" value="ECO:0007669"/>
    <property type="project" value="UniProtKB-SubCell"/>
</dbReference>
<dbReference type="GO" id="GO:0016757">
    <property type="term" value="F:glycosyltransferase activity"/>
    <property type="evidence" value="ECO:0007669"/>
    <property type="project" value="UniProtKB-UniRule"/>
</dbReference>
<comment type="similarity">
    <text evidence="2 6">Belongs to the glycosyltransferase 92 family.</text>
</comment>
<dbReference type="Proteomes" id="UP000887581">
    <property type="component" value="Unplaced"/>
</dbReference>
<evidence type="ECO:0000256" key="6">
    <source>
        <dbReference type="RuleBase" id="RU366017"/>
    </source>
</evidence>
<dbReference type="PANTHER" id="PTHR47024">
    <property type="entry name" value="BIOFILM ABSENT ON HEAD (AFTER YERSINIA EXPOSURE)-RELATED"/>
    <property type="match status" value="1"/>
</dbReference>
<evidence type="ECO:0000256" key="1">
    <source>
        <dbReference type="ARBA" id="ARBA00004167"/>
    </source>
</evidence>
<organism evidence="7 8">
    <name type="scientific">Setaria digitata</name>
    <dbReference type="NCBI Taxonomy" id="48799"/>
    <lineage>
        <taxon>Eukaryota</taxon>
        <taxon>Metazoa</taxon>
        <taxon>Ecdysozoa</taxon>
        <taxon>Nematoda</taxon>
        <taxon>Chromadorea</taxon>
        <taxon>Rhabditida</taxon>
        <taxon>Spirurina</taxon>
        <taxon>Spiruromorpha</taxon>
        <taxon>Filarioidea</taxon>
        <taxon>Setariidae</taxon>
        <taxon>Setaria</taxon>
    </lineage>
</organism>
<keyword evidence="6" id="KW-1133">Transmembrane helix</keyword>
<keyword evidence="5 6" id="KW-0472">Membrane</keyword>
<comment type="subcellular location">
    <subcellularLocation>
        <location evidence="1">Membrane</location>
        <topology evidence="1">Single-pass membrane protein</topology>
    </subcellularLocation>
</comment>
<evidence type="ECO:0000256" key="2">
    <source>
        <dbReference type="ARBA" id="ARBA00007647"/>
    </source>
</evidence>
<proteinExistence type="inferred from homology"/>
<name>A0A915Q641_9BILA</name>
<dbReference type="AlphaFoldDB" id="A0A915Q641"/>
<feature type="transmembrane region" description="Helical" evidence="6">
    <location>
        <begin position="21"/>
        <end position="44"/>
    </location>
</feature>
<evidence type="ECO:0000313" key="7">
    <source>
        <dbReference type="Proteomes" id="UP000887581"/>
    </source>
</evidence>
<keyword evidence="6" id="KW-0812">Transmembrane</keyword>